<dbReference type="PANTHER" id="PTHR42648:SF27">
    <property type="entry name" value="RNA-DIRECTED DNA POLYMERASE"/>
    <property type="match status" value="1"/>
</dbReference>
<dbReference type="InterPro" id="IPR036397">
    <property type="entry name" value="RNaseH_sf"/>
</dbReference>
<dbReference type="OrthoDB" id="1739418at2759"/>
<evidence type="ECO:0000256" key="1">
    <source>
        <dbReference type="SAM" id="Phobius"/>
    </source>
</evidence>
<dbReference type="GO" id="GO:0003676">
    <property type="term" value="F:nucleic acid binding"/>
    <property type="evidence" value="ECO:0007669"/>
    <property type="project" value="InterPro"/>
</dbReference>
<dbReference type="InterPro" id="IPR057670">
    <property type="entry name" value="SH3_retrovirus"/>
</dbReference>
<feature type="transmembrane region" description="Helical" evidence="1">
    <location>
        <begin position="315"/>
        <end position="332"/>
    </location>
</feature>
<dbReference type="PANTHER" id="PTHR42648">
    <property type="entry name" value="TRANSPOSASE, PUTATIVE-RELATED"/>
    <property type="match status" value="1"/>
</dbReference>
<evidence type="ECO:0000313" key="4">
    <source>
        <dbReference type="Proteomes" id="UP001153555"/>
    </source>
</evidence>
<proteinExistence type="predicted"/>
<accession>A0A9N7NF00</accession>
<protein>
    <recommendedName>
        <fullName evidence="2">Retroviral polymerase SH3-like domain-containing protein</fullName>
    </recommendedName>
</protein>
<feature type="non-terminal residue" evidence="3">
    <location>
        <position position="520"/>
    </location>
</feature>
<dbReference type="SUPFAM" id="SSF53098">
    <property type="entry name" value="Ribonuclease H-like"/>
    <property type="match status" value="1"/>
</dbReference>
<dbReference type="InterPro" id="IPR039537">
    <property type="entry name" value="Retrotran_Ty1/copia-like"/>
</dbReference>
<keyword evidence="1" id="KW-1133">Transmembrane helix</keyword>
<dbReference type="InterPro" id="IPR012337">
    <property type="entry name" value="RNaseH-like_sf"/>
</dbReference>
<feature type="non-terminal residue" evidence="3">
    <location>
        <position position="1"/>
    </location>
</feature>
<sequence length="520" mass="59378">VVAYGPLGSLEVVAFPTCESCLEGKMTKRVFSSNRNRAEDVLGLVHSDLCGPMSVQARGGFEYFVTFIDDYSRYGYIFLLHRKSECFEKFLEYKAVVEKQLEKSINYSTLPDSFWGYALQTTVYILNRVPSKSVPSTPLELWSGHKPSLRHLRIWGSPAHVLRTDTDKLEPRTEVRLFGGYPKETKGGLFYSPEDQKVIVSTNARFLKEDYVLDHKPSSRHVLEELKVVSTSTPSALDVTPQSTATRIADDAPEQVVPRRSGRVVRQPERFMGLGESSKAVPDVLASDPWTYNEALQDRDAESWQKAMKYEIGDLHLLSVLKIYFVSVSYSYGLNLKTLNLVRNPAMNCWENFLMYYILDAIIGHSFTVLKSYVEWGSNDGVNKLDLRDWLHFFIGILDVVSYEASFLHFFWLRSIVANQQKVLICIDNCVVLETSESETFATRDFVSRVASSATSTLATREMRSRVARFWHLCLCPTRESPAEIRESRDNVATRETKSRVASLTEQKYTKIMLRDFISR</sequence>
<gene>
    <name evidence="3" type="ORF">SHERM_28451</name>
</gene>
<dbReference type="AlphaFoldDB" id="A0A9N7NF00"/>
<keyword evidence="4" id="KW-1185">Reference proteome</keyword>
<feature type="transmembrane region" description="Helical" evidence="1">
    <location>
        <begin position="353"/>
        <end position="370"/>
    </location>
</feature>
<reference evidence="3" key="1">
    <citation type="submission" date="2019-12" db="EMBL/GenBank/DDBJ databases">
        <authorList>
            <person name="Scholes J."/>
        </authorList>
    </citation>
    <scope>NUCLEOTIDE SEQUENCE</scope>
</reference>
<dbReference type="EMBL" id="CACSLK010027838">
    <property type="protein sequence ID" value="CAA0833183.1"/>
    <property type="molecule type" value="Genomic_DNA"/>
</dbReference>
<evidence type="ECO:0000259" key="2">
    <source>
        <dbReference type="Pfam" id="PF25597"/>
    </source>
</evidence>
<keyword evidence="1" id="KW-0812">Transmembrane</keyword>
<organism evidence="3 4">
    <name type="scientific">Striga hermonthica</name>
    <name type="common">Purple witchweed</name>
    <name type="synonym">Buchnera hermonthica</name>
    <dbReference type="NCBI Taxonomy" id="68872"/>
    <lineage>
        <taxon>Eukaryota</taxon>
        <taxon>Viridiplantae</taxon>
        <taxon>Streptophyta</taxon>
        <taxon>Embryophyta</taxon>
        <taxon>Tracheophyta</taxon>
        <taxon>Spermatophyta</taxon>
        <taxon>Magnoliopsida</taxon>
        <taxon>eudicotyledons</taxon>
        <taxon>Gunneridae</taxon>
        <taxon>Pentapetalae</taxon>
        <taxon>asterids</taxon>
        <taxon>lamiids</taxon>
        <taxon>Lamiales</taxon>
        <taxon>Orobanchaceae</taxon>
        <taxon>Buchnereae</taxon>
        <taxon>Striga</taxon>
    </lineage>
</organism>
<comment type="caution">
    <text evidence="3">The sequence shown here is derived from an EMBL/GenBank/DDBJ whole genome shotgun (WGS) entry which is preliminary data.</text>
</comment>
<dbReference type="Proteomes" id="UP001153555">
    <property type="component" value="Unassembled WGS sequence"/>
</dbReference>
<evidence type="ECO:0000313" key="3">
    <source>
        <dbReference type="EMBL" id="CAA0833183.1"/>
    </source>
</evidence>
<keyword evidence="1" id="KW-0472">Membrane</keyword>
<dbReference type="Gene3D" id="3.30.420.10">
    <property type="entry name" value="Ribonuclease H-like superfamily/Ribonuclease H"/>
    <property type="match status" value="1"/>
</dbReference>
<dbReference type="Pfam" id="PF25597">
    <property type="entry name" value="SH3_retrovirus"/>
    <property type="match status" value="1"/>
</dbReference>
<feature type="transmembrane region" description="Helical" evidence="1">
    <location>
        <begin position="390"/>
        <end position="412"/>
    </location>
</feature>
<name>A0A9N7NF00_STRHE</name>
<feature type="domain" description="Retroviral polymerase SH3-like" evidence="2">
    <location>
        <begin position="159"/>
        <end position="209"/>
    </location>
</feature>